<comment type="similarity">
    <text evidence="1">Belongs to the cornifelin family.</text>
</comment>
<sequence>MDSPPTVPPTVQPYSPEQAMDQPTYLPGQYPVVTQQPAPQVQQTSHTTVLVNQQPVVVQQAPRNWSSGLCGCFEDCGSLCMGLFCPYFLLADVSTRMGEGCCFPCCCPYTALLGLRIKLRVQENIQGSNCDDYSTVECCPLCVLCQLARELNHVQRRG</sequence>
<protein>
    <recommendedName>
        <fullName evidence="4">Cornifelin</fullName>
    </recommendedName>
</protein>
<evidence type="ECO:0008006" key="4">
    <source>
        <dbReference type="Google" id="ProtNLM"/>
    </source>
</evidence>
<evidence type="ECO:0000313" key="2">
    <source>
        <dbReference type="EMBL" id="CAH3152539.1"/>
    </source>
</evidence>
<evidence type="ECO:0000256" key="1">
    <source>
        <dbReference type="ARBA" id="ARBA00009024"/>
    </source>
</evidence>
<dbReference type="Proteomes" id="UP001159405">
    <property type="component" value="Unassembled WGS sequence"/>
</dbReference>
<evidence type="ECO:0000313" key="3">
    <source>
        <dbReference type="Proteomes" id="UP001159405"/>
    </source>
</evidence>
<dbReference type="InterPro" id="IPR006461">
    <property type="entry name" value="PLAC_motif_containing"/>
</dbReference>
<accession>A0ABN8PZB1</accession>
<dbReference type="EMBL" id="CALNXK010000094">
    <property type="protein sequence ID" value="CAH3152539.1"/>
    <property type="molecule type" value="Genomic_DNA"/>
</dbReference>
<name>A0ABN8PZB1_9CNID</name>
<gene>
    <name evidence="2" type="ORF">PLOB_00049133</name>
</gene>
<comment type="caution">
    <text evidence="2">The sequence shown here is derived from an EMBL/GenBank/DDBJ whole genome shotgun (WGS) entry which is preliminary data.</text>
</comment>
<keyword evidence="3" id="KW-1185">Reference proteome</keyword>
<dbReference type="PANTHER" id="PTHR15907">
    <property type="entry name" value="DUF614 FAMILY PROTEIN-RELATED"/>
    <property type="match status" value="1"/>
</dbReference>
<organism evidence="2 3">
    <name type="scientific">Porites lobata</name>
    <dbReference type="NCBI Taxonomy" id="104759"/>
    <lineage>
        <taxon>Eukaryota</taxon>
        <taxon>Metazoa</taxon>
        <taxon>Cnidaria</taxon>
        <taxon>Anthozoa</taxon>
        <taxon>Hexacorallia</taxon>
        <taxon>Scleractinia</taxon>
        <taxon>Fungiina</taxon>
        <taxon>Poritidae</taxon>
        <taxon>Porites</taxon>
    </lineage>
</organism>
<dbReference type="Pfam" id="PF04749">
    <property type="entry name" value="PLAC8"/>
    <property type="match status" value="1"/>
</dbReference>
<dbReference type="NCBIfam" id="TIGR01571">
    <property type="entry name" value="A_thal_Cys_rich"/>
    <property type="match status" value="1"/>
</dbReference>
<reference evidence="2 3" key="1">
    <citation type="submission" date="2022-05" db="EMBL/GenBank/DDBJ databases">
        <authorList>
            <consortium name="Genoscope - CEA"/>
            <person name="William W."/>
        </authorList>
    </citation>
    <scope>NUCLEOTIDE SEQUENCE [LARGE SCALE GENOMIC DNA]</scope>
</reference>
<proteinExistence type="inferred from homology"/>